<dbReference type="Proteomes" id="UP000201169">
    <property type="component" value="Chromosome"/>
</dbReference>
<evidence type="ECO:0000313" key="5">
    <source>
        <dbReference type="EMBL" id="ASQ31271.1"/>
    </source>
</evidence>
<evidence type="ECO:0000256" key="1">
    <source>
        <dbReference type="ARBA" id="ARBA00007118"/>
    </source>
</evidence>
<organism evidence="5 6">
    <name type="scientific">Campylobacter avium LMG 24591</name>
    <dbReference type="NCBI Taxonomy" id="522484"/>
    <lineage>
        <taxon>Bacteria</taxon>
        <taxon>Pseudomonadati</taxon>
        <taxon>Campylobacterota</taxon>
        <taxon>Epsilonproteobacteria</taxon>
        <taxon>Campylobacterales</taxon>
        <taxon>Campylobacteraceae</taxon>
        <taxon>Campylobacter</taxon>
    </lineage>
</organism>
<dbReference type="Gene3D" id="3.40.109.10">
    <property type="entry name" value="NADH Oxidase"/>
    <property type="match status" value="1"/>
</dbReference>
<evidence type="ECO:0000313" key="6">
    <source>
        <dbReference type="Proteomes" id="UP000201169"/>
    </source>
</evidence>
<comment type="similarity">
    <text evidence="1">Belongs to the nitroreductase family.</text>
</comment>
<dbReference type="InterPro" id="IPR033878">
    <property type="entry name" value="NfsB-like"/>
</dbReference>
<dbReference type="OrthoDB" id="9809288at2"/>
<dbReference type="PANTHER" id="PTHR43673">
    <property type="entry name" value="NAD(P)H NITROREDUCTASE YDGI-RELATED"/>
    <property type="match status" value="1"/>
</dbReference>
<dbReference type="GO" id="GO:0016491">
    <property type="term" value="F:oxidoreductase activity"/>
    <property type="evidence" value="ECO:0007669"/>
    <property type="project" value="UniProtKB-KW"/>
</dbReference>
<dbReference type="KEGG" id="cavi:CAV_1675"/>
<accession>A0A222MZM1</accession>
<dbReference type="RefSeq" id="WP_094324410.1">
    <property type="nucleotide sequence ID" value="NZ_CP022347.1"/>
</dbReference>
<dbReference type="CDD" id="cd02149">
    <property type="entry name" value="NfsB-like"/>
    <property type="match status" value="1"/>
</dbReference>
<evidence type="ECO:0000256" key="3">
    <source>
        <dbReference type="ARBA" id="ARBA00023002"/>
    </source>
</evidence>
<sequence length="207" mass="23758">MVFTFEESLQQRFACKAFTDKEIQKDDLDFILEAGRLAPSSCGFEPWKFVVLSKKEDNEALSKLCFNQENVATASHNIIILARTDLQAKDEYARKQVARFCSPNVDKDKFQQVLNSYTGATNAMNEEQLYAYANNQCHLALMQMATAAMVKGIDSCMIGGFEKAKVDEYLRLNYPFQTAVILSLGYRKNEPKYKKQRLKIEEVVEYR</sequence>
<reference evidence="5 6" key="1">
    <citation type="submission" date="2017-07" db="EMBL/GenBank/DDBJ databases">
        <title>Analysis of two Campylobacter avium genomes and identification of a novel hippuricase gene.</title>
        <authorList>
            <person name="Miller W.G."/>
            <person name="Chapman M.H."/>
            <person name="Yee E."/>
            <person name="Revez J."/>
            <person name="Bono J.L."/>
            <person name="Rossi M."/>
        </authorList>
    </citation>
    <scope>NUCLEOTIDE SEQUENCE [LARGE SCALE GENOMIC DNA]</scope>
    <source>
        <strain evidence="5 6">LMG 24591</strain>
    </source>
</reference>
<proteinExistence type="inferred from homology"/>
<dbReference type="InterPro" id="IPR029479">
    <property type="entry name" value="Nitroreductase"/>
</dbReference>
<keyword evidence="2" id="KW-0521">NADP</keyword>
<gene>
    <name evidence="5" type="primary">rdxA</name>
    <name evidence="5" type="ORF">CAV_1675</name>
</gene>
<evidence type="ECO:0000256" key="2">
    <source>
        <dbReference type="ARBA" id="ARBA00022857"/>
    </source>
</evidence>
<dbReference type="EMBL" id="CP022347">
    <property type="protein sequence ID" value="ASQ31271.1"/>
    <property type="molecule type" value="Genomic_DNA"/>
</dbReference>
<protein>
    <submittedName>
        <fullName evidence="5">Nitroreductase</fullName>
    </submittedName>
</protein>
<feature type="domain" description="Nitroreductase" evidence="4">
    <location>
        <begin position="10"/>
        <end position="186"/>
    </location>
</feature>
<keyword evidence="3" id="KW-0560">Oxidoreductase</keyword>
<dbReference type="SUPFAM" id="SSF55469">
    <property type="entry name" value="FMN-dependent nitroreductase-like"/>
    <property type="match status" value="1"/>
</dbReference>
<dbReference type="Pfam" id="PF00881">
    <property type="entry name" value="Nitroreductase"/>
    <property type="match status" value="1"/>
</dbReference>
<keyword evidence="6" id="KW-1185">Reference proteome</keyword>
<dbReference type="AlphaFoldDB" id="A0A222MZM1"/>
<dbReference type="InterPro" id="IPR000415">
    <property type="entry name" value="Nitroreductase-like"/>
</dbReference>
<evidence type="ECO:0000259" key="4">
    <source>
        <dbReference type="Pfam" id="PF00881"/>
    </source>
</evidence>
<dbReference type="PANTHER" id="PTHR43673:SF10">
    <property type="entry name" value="NADH DEHYDROGENASE_NAD(P)H NITROREDUCTASE XCC3605-RELATED"/>
    <property type="match status" value="1"/>
</dbReference>
<name>A0A222MZM1_9BACT</name>